<name>A0A2N4U1V8_9BURK</name>
<evidence type="ECO:0000313" key="5">
    <source>
        <dbReference type="EMBL" id="PLC49001.1"/>
    </source>
</evidence>
<dbReference type="RefSeq" id="WP_102074919.1">
    <property type="nucleotide sequence ID" value="NZ_PDNW01000014.1"/>
</dbReference>
<dbReference type="GO" id="GO:0031956">
    <property type="term" value="F:medium-chain fatty acid-CoA ligase activity"/>
    <property type="evidence" value="ECO:0007669"/>
    <property type="project" value="TreeGrafter"/>
</dbReference>
<dbReference type="Pfam" id="PF00501">
    <property type="entry name" value="AMP-binding"/>
    <property type="match status" value="1"/>
</dbReference>
<dbReference type="OrthoDB" id="9766486at2"/>
<feature type="domain" description="AMP-dependent synthetase/ligase" evidence="3">
    <location>
        <begin position="9"/>
        <end position="367"/>
    </location>
</feature>
<gene>
    <name evidence="5" type="ORF">CR159_15370</name>
</gene>
<dbReference type="InterPro" id="IPR042099">
    <property type="entry name" value="ANL_N_sf"/>
</dbReference>
<dbReference type="InterPro" id="IPR000873">
    <property type="entry name" value="AMP-dep_synth/lig_dom"/>
</dbReference>
<dbReference type="PANTHER" id="PTHR43201">
    <property type="entry name" value="ACYL-COA SYNTHETASE"/>
    <property type="match status" value="1"/>
</dbReference>
<evidence type="ECO:0000256" key="2">
    <source>
        <dbReference type="ARBA" id="ARBA00022598"/>
    </source>
</evidence>
<dbReference type="AlphaFoldDB" id="A0A2N4U1V8"/>
<evidence type="ECO:0000259" key="3">
    <source>
        <dbReference type="Pfam" id="PF00501"/>
    </source>
</evidence>
<comment type="caution">
    <text evidence="5">The sequence shown here is derived from an EMBL/GenBank/DDBJ whole genome shotgun (WGS) entry which is preliminary data.</text>
</comment>
<dbReference type="InterPro" id="IPR045851">
    <property type="entry name" value="AMP-bd_C_sf"/>
</dbReference>
<dbReference type="InterPro" id="IPR020845">
    <property type="entry name" value="AMP-binding_CS"/>
</dbReference>
<organism evidence="5 6">
    <name type="scientific">Pollutimonas subterranea</name>
    <dbReference type="NCBI Taxonomy" id="2045210"/>
    <lineage>
        <taxon>Bacteria</taxon>
        <taxon>Pseudomonadati</taxon>
        <taxon>Pseudomonadota</taxon>
        <taxon>Betaproteobacteria</taxon>
        <taxon>Burkholderiales</taxon>
        <taxon>Alcaligenaceae</taxon>
        <taxon>Pollutimonas</taxon>
    </lineage>
</organism>
<dbReference type="GO" id="GO:0006631">
    <property type="term" value="P:fatty acid metabolic process"/>
    <property type="evidence" value="ECO:0007669"/>
    <property type="project" value="TreeGrafter"/>
</dbReference>
<evidence type="ECO:0000313" key="6">
    <source>
        <dbReference type="Proteomes" id="UP000234190"/>
    </source>
</evidence>
<keyword evidence="6" id="KW-1185">Reference proteome</keyword>
<dbReference type="PROSITE" id="PS00455">
    <property type="entry name" value="AMP_BINDING"/>
    <property type="match status" value="1"/>
</dbReference>
<keyword evidence="2 5" id="KW-0436">Ligase</keyword>
<feature type="domain" description="AMP-binding enzyme C-terminal" evidence="4">
    <location>
        <begin position="430"/>
        <end position="510"/>
    </location>
</feature>
<dbReference type="Gene3D" id="3.40.50.12780">
    <property type="entry name" value="N-terminal domain of ligase-like"/>
    <property type="match status" value="1"/>
</dbReference>
<dbReference type="EMBL" id="PDNW01000014">
    <property type="protein sequence ID" value="PLC49001.1"/>
    <property type="molecule type" value="Genomic_DNA"/>
</dbReference>
<sequence length="543" mass="59060">MSTTVYQAFAEAAQQWPQHPFLCVTPETAHAYGIAAGEISYRDAQASIDALKATFGAAGYGHGHRVGVLLENRPAFILHWFALNALGVSVVPINIDMRATELEYLIDHSDIVLAIALPERHALLQAAAQAAGRSLLLMEANQPPPAAPGDAPFSTSRIDMSTECALLYTSGTTGRPKGCILPNEYFLAAGRWYAQAGGLAALSPGRDRMLTPLPLVHMNAMAYSVMAMVITGGCLIAIDRFHPKTWWDTVRESRATVIHYLGVMPAILMKAPVTDQDRTHQVRMGFGAGIDRSLHAPFEQRFGFPLLEAWAMTETGAGAVIIANHEPRFVGSSCFGKESDDIQVRIINDAGEPAATDENGELLVRHAGPDPRFGFFAAYLKDDTATRQAWEGGWFHTGDIVRRNRQGYLHFVDRKKNVIRRSGENIAAVEVESVLVQHAAVKAVAVAAVPDEVRGDEVLACIVSHAALDASQATELAHDIARWSLTQLAYYKVPGYIAFVQELPLTITNKVQRGELKSLAPTLPGTPMCIDTRALKKRQEPVA</sequence>
<protein>
    <submittedName>
        <fullName evidence="5">ATP-dependent acyl-CoA ligase</fullName>
    </submittedName>
</protein>
<dbReference type="PANTHER" id="PTHR43201:SF5">
    <property type="entry name" value="MEDIUM-CHAIN ACYL-COA LIGASE ACSF2, MITOCHONDRIAL"/>
    <property type="match status" value="1"/>
</dbReference>
<dbReference type="Proteomes" id="UP000234190">
    <property type="component" value="Unassembled WGS sequence"/>
</dbReference>
<dbReference type="SUPFAM" id="SSF56801">
    <property type="entry name" value="Acetyl-CoA synthetase-like"/>
    <property type="match status" value="1"/>
</dbReference>
<dbReference type="Pfam" id="PF13193">
    <property type="entry name" value="AMP-binding_C"/>
    <property type="match status" value="1"/>
</dbReference>
<dbReference type="InterPro" id="IPR025110">
    <property type="entry name" value="AMP-bd_C"/>
</dbReference>
<evidence type="ECO:0000259" key="4">
    <source>
        <dbReference type="Pfam" id="PF13193"/>
    </source>
</evidence>
<evidence type="ECO:0000256" key="1">
    <source>
        <dbReference type="ARBA" id="ARBA00006432"/>
    </source>
</evidence>
<proteinExistence type="inferred from homology"/>
<comment type="similarity">
    <text evidence="1">Belongs to the ATP-dependent AMP-binding enzyme family.</text>
</comment>
<accession>A0A2N4U1V8</accession>
<reference evidence="5 6" key="1">
    <citation type="submission" date="2017-10" db="EMBL/GenBank/DDBJ databases">
        <title>Two draft genome sequences of Pusillimonas sp. strains isolated from a nitrate- and radionuclide-contaminated groundwater in Russia.</title>
        <authorList>
            <person name="Grouzdev D.S."/>
            <person name="Tourova T.P."/>
            <person name="Goeva M.A."/>
            <person name="Babich T.L."/>
            <person name="Sokolova D.S."/>
            <person name="Abdullin R."/>
            <person name="Poltaraus A.B."/>
            <person name="Toshchakov S.V."/>
            <person name="Nazina T.N."/>
        </authorList>
    </citation>
    <scope>NUCLEOTIDE SEQUENCE [LARGE SCALE GENOMIC DNA]</scope>
    <source>
        <strain evidence="5 6">JR1/69-3-13</strain>
    </source>
</reference>
<dbReference type="Gene3D" id="3.30.300.30">
    <property type="match status" value="1"/>
</dbReference>